<dbReference type="Proteomes" id="UP000824260">
    <property type="component" value="Unassembled WGS sequence"/>
</dbReference>
<accession>A0A9D1CVU2</accession>
<evidence type="ECO:0000313" key="2">
    <source>
        <dbReference type="Proteomes" id="UP000824260"/>
    </source>
</evidence>
<evidence type="ECO:0000313" key="1">
    <source>
        <dbReference type="EMBL" id="HIQ82372.1"/>
    </source>
</evidence>
<comment type="caution">
    <text evidence="1">The sequence shown here is derived from an EMBL/GenBank/DDBJ whole genome shotgun (WGS) entry which is preliminary data.</text>
</comment>
<reference evidence="1" key="2">
    <citation type="journal article" date="2021" name="PeerJ">
        <title>Extensive microbial diversity within the chicken gut microbiome revealed by metagenomics and culture.</title>
        <authorList>
            <person name="Gilroy R."/>
            <person name="Ravi A."/>
            <person name="Getino M."/>
            <person name="Pursley I."/>
            <person name="Horton D.L."/>
            <person name="Alikhan N.F."/>
            <person name="Baker D."/>
            <person name="Gharbi K."/>
            <person name="Hall N."/>
            <person name="Watson M."/>
            <person name="Adriaenssens E.M."/>
            <person name="Foster-Nyarko E."/>
            <person name="Jarju S."/>
            <person name="Secka A."/>
            <person name="Antonio M."/>
            <person name="Oren A."/>
            <person name="Chaudhuri R.R."/>
            <person name="La Ragione R."/>
            <person name="Hildebrand F."/>
            <person name="Pallen M.J."/>
        </authorList>
    </citation>
    <scope>NUCLEOTIDE SEQUENCE</scope>
    <source>
        <strain evidence="1">ChiSjej6B24-2974</strain>
    </source>
</reference>
<reference evidence="1" key="1">
    <citation type="submission" date="2020-10" db="EMBL/GenBank/DDBJ databases">
        <authorList>
            <person name="Gilroy R."/>
        </authorList>
    </citation>
    <scope>NUCLEOTIDE SEQUENCE</scope>
    <source>
        <strain evidence="1">ChiSjej6B24-2974</strain>
    </source>
</reference>
<gene>
    <name evidence="1" type="ORF">IAA52_04655</name>
</gene>
<protein>
    <submittedName>
        <fullName evidence="1">Uncharacterized protein</fullName>
    </submittedName>
</protein>
<proteinExistence type="predicted"/>
<organism evidence="1 2">
    <name type="scientific">Candidatus Pullichristensenella stercorigallinarum</name>
    <dbReference type="NCBI Taxonomy" id="2840909"/>
    <lineage>
        <taxon>Bacteria</taxon>
        <taxon>Bacillati</taxon>
        <taxon>Bacillota</taxon>
        <taxon>Clostridia</taxon>
        <taxon>Candidatus Pullichristensenella</taxon>
    </lineage>
</organism>
<name>A0A9D1CVU2_9FIRM</name>
<sequence length="84" mass="9065">MESAQSTYAEHGDNAALYRLTLAHCRKAYLLGDNYDGTELCACGRELYRRAKAGTLDLTTIGDTDDTAAMLALLRSYGVTPATS</sequence>
<dbReference type="EMBL" id="DVFZ01000046">
    <property type="protein sequence ID" value="HIQ82372.1"/>
    <property type="molecule type" value="Genomic_DNA"/>
</dbReference>
<dbReference type="AlphaFoldDB" id="A0A9D1CVU2"/>